<dbReference type="InterPro" id="IPR000719">
    <property type="entry name" value="Prot_kinase_dom"/>
</dbReference>
<accession>A0ABW2BYA6</accession>
<sequence length="529" mass="56190">MSEVDDLIAGRYRLRAMLGRGAMGVVWQAVDQRLHRTVALKQLSQPNVDPQHAEQSRQRAMREGRIAARLHHPNAVAVHDVEIDNGMPVLIMEYLPSRSLADVLAEHGRLSPADVAHIGAQVASALSAAHAAGIVHRDVKPANILITDDGTAKLTDFGISHAAGDVALTQTGMFAGTPAYLAPEIALGHRPTPAADVYSFGSTLYAALEGSPPFGDDAENPLALLHVIAAGQVRQPQHAAELTPVLAAMLNADSSRRLNAGQVTEALRAATAGAPLPPFVDSAAAPWATSGLATTPATPTAMGAPATGGANGPAGTLLDAHPMRQPPAPAVQQQGGAGRQGRYLAAGVAVAALAAIVLLVSLLSSESPPVAQPAPETTASTSTRTAHPADLKQAALNYYSLLPDQAEQAWQRFAPAMRSNGKTEYLARWQPIRQVVVFSRPRTTGDNQVHIGIELHLPNESRVREFRRLSFTTDTPRPLITSLTLLHRERIAAPKPPGHEKKGDKKEKKPEGWEAHKGKGDREEKEEDD</sequence>
<feature type="region of interest" description="Disordered" evidence="8">
    <location>
        <begin position="367"/>
        <end position="386"/>
    </location>
</feature>
<evidence type="ECO:0000256" key="7">
    <source>
        <dbReference type="PROSITE-ProRule" id="PRU10141"/>
    </source>
</evidence>
<dbReference type="RefSeq" id="WP_345392762.1">
    <property type="nucleotide sequence ID" value="NZ_BAABLA010000012.1"/>
</dbReference>
<dbReference type="Gene3D" id="3.30.200.20">
    <property type="entry name" value="Phosphorylase Kinase, domain 1"/>
    <property type="match status" value="1"/>
</dbReference>
<evidence type="ECO:0000256" key="1">
    <source>
        <dbReference type="ARBA" id="ARBA00012513"/>
    </source>
</evidence>
<dbReference type="InterPro" id="IPR008271">
    <property type="entry name" value="Ser/Thr_kinase_AS"/>
</dbReference>
<keyword evidence="6 7" id="KW-0067">ATP-binding</keyword>
<feature type="binding site" evidence="7">
    <location>
        <position position="41"/>
    </location>
    <ligand>
        <name>ATP</name>
        <dbReference type="ChEBI" id="CHEBI:30616"/>
    </ligand>
</feature>
<evidence type="ECO:0000256" key="8">
    <source>
        <dbReference type="SAM" id="MobiDB-lite"/>
    </source>
</evidence>
<evidence type="ECO:0000256" key="5">
    <source>
        <dbReference type="ARBA" id="ARBA00022777"/>
    </source>
</evidence>
<feature type="domain" description="Protein kinase" evidence="9">
    <location>
        <begin position="12"/>
        <end position="280"/>
    </location>
</feature>
<dbReference type="Proteomes" id="UP001596337">
    <property type="component" value="Unassembled WGS sequence"/>
</dbReference>
<dbReference type="Gene3D" id="1.10.510.10">
    <property type="entry name" value="Transferase(Phosphotransferase) domain 1"/>
    <property type="match status" value="1"/>
</dbReference>
<evidence type="ECO:0000313" key="10">
    <source>
        <dbReference type="EMBL" id="MFC6867412.1"/>
    </source>
</evidence>
<feature type="compositionally biased region" description="Polar residues" evidence="8">
    <location>
        <begin position="375"/>
        <end position="385"/>
    </location>
</feature>
<dbReference type="PROSITE" id="PS50011">
    <property type="entry name" value="PROTEIN_KINASE_DOM"/>
    <property type="match status" value="1"/>
</dbReference>
<feature type="compositionally biased region" description="Basic and acidic residues" evidence="8">
    <location>
        <begin position="486"/>
        <end position="523"/>
    </location>
</feature>
<comment type="caution">
    <text evidence="10">The sequence shown here is derived from an EMBL/GenBank/DDBJ whole genome shotgun (WGS) entry which is preliminary data.</text>
</comment>
<keyword evidence="5 10" id="KW-0418">Kinase</keyword>
<protein>
    <recommendedName>
        <fullName evidence="1">non-specific serine/threonine protein kinase</fullName>
        <ecNumber evidence="1">2.7.11.1</ecNumber>
    </recommendedName>
</protein>
<dbReference type="EMBL" id="JBHSXX010000001">
    <property type="protein sequence ID" value="MFC6867412.1"/>
    <property type="molecule type" value="Genomic_DNA"/>
</dbReference>
<keyword evidence="4 7" id="KW-0547">Nucleotide-binding</keyword>
<dbReference type="SMART" id="SM00220">
    <property type="entry name" value="S_TKc"/>
    <property type="match status" value="1"/>
</dbReference>
<evidence type="ECO:0000313" key="11">
    <source>
        <dbReference type="Proteomes" id="UP001596337"/>
    </source>
</evidence>
<evidence type="ECO:0000259" key="9">
    <source>
        <dbReference type="PROSITE" id="PS50011"/>
    </source>
</evidence>
<dbReference type="CDD" id="cd14014">
    <property type="entry name" value="STKc_PknB_like"/>
    <property type="match status" value="1"/>
</dbReference>
<evidence type="ECO:0000256" key="4">
    <source>
        <dbReference type="ARBA" id="ARBA00022741"/>
    </source>
</evidence>
<dbReference type="PROSITE" id="PS00107">
    <property type="entry name" value="PROTEIN_KINASE_ATP"/>
    <property type="match status" value="1"/>
</dbReference>
<feature type="region of interest" description="Disordered" evidence="8">
    <location>
        <begin position="486"/>
        <end position="529"/>
    </location>
</feature>
<evidence type="ECO:0000256" key="3">
    <source>
        <dbReference type="ARBA" id="ARBA00022679"/>
    </source>
</evidence>
<proteinExistence type="predicted"/>
<dbReference type="PANTHER" id="PTHR43289">
    <property type="entry name" value="MITOGEN-ACTIVATED PROTEIN KINASE KINASE KINASE 20-RELATED"/>
    <property type="match status" value="1"/>
</dbReference>
<dbReference type="GO" id="GO:0004674">
    <property type="term" value="F:protein serine/threonine kinase activity"/>
    <property type="evidence" value="ECO:0007669"/>
    <property type="project" value="UniProtKB-EC"/>
</dbReference>
<dbReference type="InterPro" id="IPR017441">
    <property type="entry name" value="Protein_kinase_ATP_BS"/>
</dbReference>
<gene>
    <name evidence="10" type="ORF">ACFQGD_09650</name>
</gene>
<dbReference type="SUPFAM" id="SSF56112">
    <property type="entry name" value="Protein kinase-like (PK-like)"/>
    <property type="match status" value="1"/>
</dbReference>
<keyword evidence="2" id="KW-0723">Serine/threonine-protein kinase</keyword>
<dbReference type="EC" id="2.7.11.1" evidence="1"/>
<dbReference type="PANTHER" id="PTHR43289:SF6">
    <property type="entry name" value="SERINE_THREONINE-PROTEIN KINASE NEKL-3"/>
    <property type="match status" value="1"/>
</dbReference>
<reference evidence="11" key="1">
    <citation type="journal article" date="2019" name="Int. J. Syst. Evol. Microbiol.">
        <title>The Global Catalogue of Microorganisms (GCM) 10K type strain sequencing project: providing services to taxonomists for standard genome sequencing and annotation.</title>
        <authorList>
            <consortium name="The Broad Institute Genomics Platform"/>
            <consortium name="The Broad Institute Genome Sequencing Center for Infectious Disease"/>
            <person name="Wu L."/>
            <person name="Ma J."/>
        </authorList>
    </citation>
    <scope>NUCLEOTIDE SEQUENCE [LARGE SCALE GENOMIC DNA]</scope>
    <source>
        <strain evidence="11">KCTC 32255</strain>
    </source>
</reference>
<name>A0ABW2BYA6_9PSEU</name>
<dbReference type="Pfam" id="PF00069">
    <property type="entry name" value="Pkinase"/>
    <property type="match status" value="1"/>
</dbReference>
<keyword evidence="3 10" id="KW-0808">Transferase</keyword>
<evidence type="ECO:0000256" key="6">
    <source>
        <dbReference type="ARBA" id="ARBA00022840"/>
    </source>
</evidence>
<dbReference type="InterPro" id="IPR011009">
    <property type="entry name" value="Kinase-like_dom_sf"/>
</dbReference>
<evidence type="ECO:0000256" key="2">
    <source>
        <dbReference type="ARBA" id="ARBA00022527"/>
    </source>
</evidence>
<organism evidence="10 11">
    <name type="scientific">Haloechinothrix salitolerans</name>
    <dbReference type="NCBI Taxonomy" id="926830"/>
    <lineage>
        <taxon>Bacteria</taxon>
        <taxon>Bacillati</taxon>
        <taxon>Actinomycetota</taxon>
        <taxon>Actinomycetes</taxon>
        <taxon>Pseudonocardiales</taxon>
        <taxon>Pseudonocardiaceae</taxon>
        <taxon>Haloechinothrix</taxon>
    </lineage>
</organism>
<keyword evidence="11" id="KW-1185">Reference proteome</keyword>
<dbReference type="PROSITE" id="PS00108">
    <property type="entry name" value="PROTEIN_KINASE_ST"/>
    <property type="match status" value="1"/>
</dbReference>